<dbReference type="InterPro" id="IPR050229">
    <property type="entry name" value="GlpE_sulfurtransferase"/>
</dbReference>
<keyword evidence="1" id="KW-0732">Signal</keyword>
<dbReference type="Gene3D" id="3.40.250.10">
    <property type="entry name" value="Rhodanese-like domain"/>
    <property type="match status" value="1"/>
</dbReference>
<keyword evidence="4" id="KW-1185">Reference proteome</keyword>
<dbReference type="Pfam" id="PF00581">
    <property type="entry name" value="Rhodanese"/>
    <property type="match status" value="1"/>
</dbReference>
<dbReference type="EMBL" id="FMSV02000542">
    <property type="protein sequence ID" value="SEH07918.1"/>
    <property type="molecule type" value="Genomic_DNA"/>
</dbReference>
<keyword evidence="3" id="KW-0548">Nucleotidyltransferase</keyword>
<gene>
    <name evidence="3" type="primary">moeZ_1</name>
    <name evidence="3" type="ORF">MBHS_03805</name>
</gene>
<evidence type="ECO:0000259" key="2">
    <source>
        <dbReference type="PROSITE" id="PS50206"/>
    </source>
</evidence>
<dbReference type="PANTHER" id="PTHR43031:SF10">
    <property type="entry name" value="RHODANESE DOMAIN-CONTAINING PROTEIN"/>
    <property type="match status" value="1"/>
</dbReference>
<feature type="chain" id="PRO_5014932354" evidence="1">
    <location>
        <begin position="23"/>
        <end position="154"/>
    </location>
</feature>
<dbReference type="GO" id="GO:0016779">
    <property type="term" value="F:nucleotidyltransferase activity"/>
    <property type="evidence" value="ECO:0007669"/>
    <property type="project" value="UniProtKB-KW"/>
</dbReference>
<feature type="signal peptide" evidence="1">
    <location>
        <begin position="1"/>
        <end position="22"/>
    </location>
</feature>
<dbReference type="PROSITE" id="PS50206">
    <property type="entry name" value="RHODANESE_3"/>
    <property type="match status" value="1"/>
</dbReference>
<evidence type="ECO:0000313" key="3">
    <source>
        <dbReference type="EMBL" id="SEH07918.1"/>
    </source>
</evidence>
<proteinExistence type="predicted"/>
<dbReference type="SUPFAM" id="SSF52821">
    <property type="entry name" value="Rhodanese/Cell cycle control phosphatase"/>
    <property type="match status" value="1"/>
</dbReference>
<dbReference type="AlphaFoldDB" id="A0A1H6FCW7"/>
<name>A0A1H6FCW7_9GAMM</name>
<keyword evidence="3" id="KW-0808">Transferase</keyword>
<dbReference type="OrthoDB" id="9808735at2"/>
<reference evidence="3 4" key="1">
    <citation type="submission" date="2016-10" db="EMBL/GenBank/DDBJ databases">
        <authorList>
            <person name="de Groot N.N."/>
        </authorList>
    </citation>
    <scope>NUCLEOTIDE SEQUENCE [LARGE SCALE GENOMIC DNA]</scope>
    <source>
        <strain evidence="3">MBHS1</strain>
    </source>
</reference>
<dbReference type="RefSeq" id="WP_103921514.1">
    <property type="nucleotide sequence ID" value="NZ_FMSV02000542.1"/>
</dbReference>
<protein>
    <submittedName>
        <fullName evidence="3">Putative adenylyltransferase/sulfurtransferase MoeZ</fullName>
    </submittedName>
</protein>
<sequence length="154" mass="16827">MNIKQILVIVIMSLFAVTTVPAYDTELADSYAQLFQPFTGKASAKSMQMIKVPDFVKAIKSGKKLVVLDVRTPGERVIMGTNLPDTLNIPMGQVFKPENLQRLPDNKKIVVLCAKGSRASVIALTLRHIGFKQVFILKGGLAALAQYLNPKSAN</sequence>
<dbReference type="CDD" id="cd00158">
    <property type="entry name" value="RHOD"/>
    <property type="match status" value="1"/>
</dbReference>
<dbReference type="InterPro" id="IPR001763">
    <property type="entry name" value="Rhodanese-like_dom"/>
</dbReference>
<accession>A0A1H6FCW7</accession>
<feature type="domain" description="Rhodanese" evidence="2">
    <location>
        <begin position="61"/>
        <end position="152"/>
    </location>
</feature>
<dbReference type="InterPro" id="IPR036873">
    <property type="entry name" value="Rhodanese-like_dom_sf"/>
</dbReference>
<evidence type="ECO:0000313" key="4">
    <source>
        <dbReference type="Proteomes" id="UP000236724"/>
    </source>
</evidence>
<dbReference type="PANTHER" id="PTHR43031">
    <property type="entry name" value="FAD-DEPENDENT OXIDOREDUCTASE"/>
    <property type="match status" value="1"/>
</dbReference>
<organism evidence="3 4">
    <name type="scientific">Candidatus Venteria ishoeyi</name>
    <dbReference type="NCBI Taxonomy" id="1899563"/>
    <lineage>
        <taxon>Bacteria</taxon>
        <taxon>Pseudomonadati</taxon>
        <taxon>Pseudomonadota</taxon>
        <taxon>Gammaproteobacteria</taxon>
        <taxon>Thiotrichales</taxon>
        <taxon>Thiotrichaceae</taxon>
        <taxon>Venteria</taxon>
    </lineage>
</organism>
<dbReference type="Proteomes" id="UP000236724">
    <property type="component" value="Unassembled WGS sequence"/>
</dbReference>
<dbReference type="SMART" id="SM00450">
    <property type="entry name" value="RHOD"/>
    <property type="match status" value="1"/>
</dbReference>
<evidence type="ECO:0000256" key="1">
    <source>
        <dbReference type="SAM" id="SignalP"/>
    </source>
</evidence>